<comment type="caution">
    <text evidence="3">The sequence shown here is derived from an EMBL/GenBank/DDBJ whole genome shotgun (WGS) entry which is preliminary data.</text>
</comment>
<dbReference type="RefSeq" id="WP_378304474.1">
    <property type="nucleotide sequence ID" value="NZ_JBHTJA010000088.1"/>
</dbReference>
<organism evidence="3 4">
    <name type="scientific">Actinomadura sediminis</name>
    <dbReference type="NCBI Taxonomy" id="1038904"/>
    <lineage>
        <taxon>Bacteria</taxon>
        <taxon>Bacillati</taxon>
        <taxon>Actinomycetota</taxon>
        <taxon>Actinomycetes</taxon>
        <taxon>Streptosporangiales</taxon>
        <taxon>Thermomonosporaceae</taxon>
        <taxon>Actinomadura</taxon>
    </lineage>
</organism>
<name>A0ABW3EWA3_9ACTN</name>
<gene>
    <name evidence="3" type="ORF">ACFQ11_29300</name>
</gene>
<dbReference type="SUPFAM" id="SSF54909">
    <property type="entry name" value="Dimeric alpha+beta barrel"/>
    <property type="match status" value="1"/>
</dbReference>
<reference evidence="4" key="1">
    <citation type="journal article" date="2019" name="Int. J. Syst. Evol. Microbiol.">
        <title>The Global Catalogue of Microorganisms (GCM) 10K type strain sequencing project: providing services to taxonomists for standard genome sequencing and annotation.</title>
        <authorList>
            <consortium name="The Broad Institute Genomics Platform"/>
            <consortium name="The Broad Institute Genome Sequencing Center for Infectious Disease"/>
            <person name="Wu L."/>
            <person name="Ma J."/>
        </authorList>
    </citation>
    <scope>NUCLEOTIDE SEQUENCE [LARGE SCALE GENOMIC DNA]</scope>
    <source>
        <strain evidence="4">JCM 31202</strain>
    </source>
</reference>
<evidence type="ECO:0000313" key="4">
    <source>
        <dbReference type="Proteomes" id="UP001596972"/>
    </source>
</evidence>
<dbReference type="PANTHER" id="PTHR35174:SF3">
    <property type="entry name" value="BLL7171 PROTEIN"/>
    <property type="match status" value="1"/>
</dbReference>
<dbReference type="Proteomes" id="UP001596972">
    <property type="component" value="Unassembled WGS sequence"/>
</dbReference>
<evidence type="ECO:0000259" key="2">
    <source>
        <dbReference type="Pfam" id="PF03795"/>
    </source>
</evidence>
<protein>
    <submittedName>
        <fullName evidence="3">YciI family protein</fullName>
    </submittedName>
</protein>
<comment type="similarity">
    <text evidence="1">Belongs to the YciI family.</text>
</comment>
<dbReference type="Pfam" id="PF03795">
    <property type="entry name" value="YCII"/>
    <property type="match status" value="1"/>
</dbReference>
<dbReference type="InterPro" id="IPR011008">
    <property type="entry name" value="Dimeric_a/b-barrel"/>
</dbReference>
<dbReference type="Gene3D" id="3.30.70.1060">
    <property type="entry name" value="Dimeric alpha+beta barrel"/>
    <property type="match status" value="1"/>
</dbReference>
<keyword evidence="4" id="KW-1185">Reference proteome</keyword>
<evidence type="ECO:0000256" key="1">
    <source>
        <dbReference type="ARBA" id="ARBA00007689"/>
    </source>
</evidence>
<accession>A0ABW3EWA3</accession>
<evidence type="ECO:0000313" key="3">
    <source>
        <dbReference type="EMBL" id="MFD0904512.1"/>
    </source>
</evidence>
<dbReference type="EMBL" id="JBHTJA010000088">
    <property type="protein sequence ID" value="MFD0904512.1"/>
    <property type="molecule type" value="Genomic_DNA"/>
</dbReference>
<feature type="domain" description="YCII-related" evidence="2">
    <location>
        <begin position="16"/>
        <end position="110"/>
    </location>
</feature>
<dbReference type="InterPro" id="IPR005545">
    <property type="entry name" value="YCII"/>
</dbReference>
<sequence length="111" mass="12126">MLMFCSDAGTGMSPEEVQTAAMEGCDDWTETMLRRGYLRGGAGLRPAADATTLRVRDEQVLLSDGPFAETRDQIGGFSLIECPDLDEALRAAAEHPWAKVGQVEVRPVWEP</sequence>
<proteinExistence type="inferred from homology"/>
<dbReference type="PANTHER" id="PTHR35174">
    <property type="entry name" value="BLL7171 PROTEIN-RELATED"/>
    <property type="match status" value="1"/>
</dbReference>